<keyword evidence="4" id="KW-1185">Reference proteome</keyword>
<dbReference type="InterPro" id="IPR036514">
    <property type="entry name" value="SGNH_hydro_sf"/>
</dbReference>
<reference evidence="3 4" key="1">
    <citation type="submission" date="2018-10" db="EMBL/GenBank/DDBJ databases">
        <title>Genomic Encyclopedia of Archaeal and Bacterial Type Strains, Phase II (KMG-II): from individual species to whole genera.</title>
        <authorList>
            <person name="Goeker M."/>
        </authorList>
    </citation>
    <scope>NUCLEOTIDE SEQUENCE [LARGE SCALE GENOMIC DNA]</scope>
    <source>
        <strain evidence="3 4">DSM 18602</strain>
    </source>
</reference>
<dbReference type="EMBL" id="RBKU01000001">
    <property type="protein sequence ID" value="RKR84333.1"/>
    <property type="molecule type" value="Genomic_DNA"/>
</dbReference>
<sequence>MINYKLYTATLLLVFGLFVSPKTHAEIVLPRVIGSGMVLQQQKLLPIWGTGTPGEKVSVKFGKQLKNTVTDGSGNWKVVLNPLSASEKPETMTISGTNTITLDNILVGEVWICSGQSNMEYEMRKNSKVRKPDSLDKNSPVDELAHAHDTSIRIFWVNQKNLQTKGNYLARWNLAQDSALKSFSAAGYFFAKNLRSQLHVPVGVVCAAISGSAIEPWIPEGAYSAIPYFQHEGAFWKEGGKFYHSMIEPLAPFAIKGFLWYQGEANMVESISYAYKMEALFNSWRNLWNEKMMPVYYVQIVPYNYDKLIPGLPAERLAEFWEVQTMALAIPNTGMIVTTDLTDITPNLHPPYKWEVGRRLALVALAKTYGKNLVYSGPMYQSMLVVGNKIALSFTGTGSGLVSKDGKALSWFTIAGADGKFVPADAVIVGNKVMVSSRDVPVPVAVRFAWNQLAGPNLFNKEGLPAGPFRTDNPLKFTAN</sequence>
<evidence type="ECO:0000256" key="1">
    <source>
        <dbReference type="ARBA" id="ARBA00022801"/>
    </source>
</evidence>
<dbReference type="GO" id="GO:0001681">
    <property type="term" value="F:sialate O-acetylesterase activity"/>
    <property type="evidence" value="ECO:0007669"/>
    <property type="project" value="InterPro"/>
</dbReference>
<name>A0A495J6H1_9SPHI</name>
<dbReference type="Pfam" id="PF03629">
    <property type="entry name" value="SASA"/>
    <property type="match status" value="1"/>
</dbReference>
<accession>A0A495J6H1</accession>
<feature type="domain" description="Sialate O-acetylesterase" evidence="2">
    <location>
        <begin position="109"/>
        <end position="361"/>
    </location>
</feature>
<dbReference type="GO" id="GO:0005975">
    <property type="term" value="P:carbohydrate metabolic process"/>
    <property type="evidence" value="ECO:0007669"/>
    <property type="project" value="TreeGrafter"/>
</dbReference>
<comment type="caution">
    <text evidence="3">The sequence shown here is derived from an EMBL/GenBank/DDBJ whole genome shotgun (WGS) entry which is preliminary data.</text>
</comment>
<evidence type="ECO:0000259" key="2">
    <source>
        <dbReference type="Pfam" id="PF03629"/>
    </source>
</evidence>
<dbReference type="PANTHER" id="PTHR22901:SF0">
    <property type="entry name" value="SIALATE O-ACETYLESTERASE"/>
    <property type="match status" value="1"/>
</dbReference>
<dbReference type="SUPFAM" id="SSF52266">
    <property type="entry name" value="SGNH hydrolase"/>
    <property type="match status" value="1"/>
</dbReference>
<dbReference type="InterPro" id="IPR039329">
    <property type="entry name" value="SIAE"/>
</dbReference>
<dbReference type="Gene3D" id="3.40.50.1110">
    <property type="entry name" value="SGNH hydrolase"/>
    <property type="match status" value="1"/>
</dbReference>
<evidence type="ECO:0000313" key="4">
    <source>
        <dbReference type="Proteomes" id="UP000268007"/>
    </source>
</evidence>
<proteinExistence type="predicted"/>
<gene>
    <name evidence="3" type="ORF">BDD43_4567</name>
</gene>
<dbReference type="Proteomes" id="UP000268007">
    <property type="component" value="Unassembled WGS sequence"/>
</dbReference>
<keyword evidence="1" id="KW-0378">Hydrolase</keyword>
<protein>
    <submittedName>
        <fullName evidence="3">Sialate O-acetylesterase</fullName>
    </submittedName>
</protein>
<dbReference type="InterPro" id="IPR005181">
    <property type="entry name" value="SASA"/>
</dbReference>
<dbReference type="OrthoDB" id="9816001at2"/>
<evidence type="ECO:0000313" key="3">
    <source>
        <dbReference type="EMBL" id="RKR84333.1"/>
    </source>
</evidence>
<dbReference type="RefSeq" id="WP_121199878.1">
    <property type="nucleotide sequence ID" value="NZ_RBKU01000001.1"/>
</dbReference>
<organism evidence="3 4">
    <name type="scientific">Mucilaginibacter gracilis</name>
    <dbReference type="NCBI Taxonomy" id="423350"/>
    <lineage>
        <taxon>Bacteria</taxon>
        <taxon>Pseudomonadati</taxon>
        <taxon>Bacteroidota</taxon>
        <taxon>Sphingobacteriia</taxon>
        <taxon>Sphingobacteriales</taxon>
        <taxon>Sphingobacteriaceae</taxon>
        <taxon>Mucilaginibacter</taxon>
    </lineage>
</organism>
<dbReference type="PANTHER" id="PTHR22901">
    <property type="entry name" value="SIALATE O-ACETYLESTERASE"/>
    <property type="match status" value="1"/>
</dbReference>
<dbReference type="AlphaFoldDB" id="A0A495J6H1"/>